<feature type="domain" description="ComEC/Rec2-related protein" evidence="8">
    <location>
        <begin position="301"/>
        <end position="346"/>
    </location>
</feature>
<evidence type="ECO:0000256" key="5">
    <source>
        <dbReference type="ARBA" id="ARBA00023136"/>
    </source>
</evidence>
<evidence type="ECO:0000256" key="7">
    <source>
        <dbReference type="SAM" id="Phobius"/>
    </source>
</evidence>
<dbReference type="InterPro" id="IPR004477">
    <property type="entry name" value="ComEC_N"/>
</dbReference>
<feature type="transmembrane region" description="Helical" evidence="7">
    <location>
        <begin position="78"/>
        <end position="100"/>
    </location>
</feature>
<keyword evidence="3 7" id="KW-0812">Transmembrane</keyword>
<feature type="transmembrane region" description="Helical" evidence="7">
    <location>
        <begin position="533"/>
        <end position="553"/>
    </location>
</feature>
<dbReference type="EMBL" id="JAGZXI010000006">
    <property type="protein sequence ID" value="MBS6634976.1"/>
    <property type="molecule type" value="Genomic_DNA"/>
</dbReference>
<feature type="transmembrane region" description="Helical" evidence="7">
    <location>
        <begin position="598"/>
        <end position="619"/>
    </location>
</feature>
<evidence type="ECO:0000259" key="8">
    <source>
        <dbReference type="Pfam" id="PF03772"/>
    </source>
</evidence>
<gene>
    <name evidence="9" type="ORF">KH265_04880</name>
</gene>
<sequence length="688" mass="72234">MGVTRTSRIPVLGGSRLRSLCGSLRHGWAVQAERWKERRGSEELRAQGSLIHLDLRLIPATLTLWGFTALALNRGTWAVLHPVACVLIGMLGCLAIALLAPGGGVDSRLAKARGPFLFRLTGQGVLVACVIVAQAVLLCVTGVDASRATLQQAQGRSIRLSGVVEQVRPVDPRTTLTVIRLEEVQGRSVRAAVNERVRVYTRAASSKASQDAKGAPGSGSRQVQPGTRVTAIGTVEFGEGPFTATARLRGTLFAQNNSLTGGNPGGPDPRGILTDLKERLRAHGREVLGADSAAIVLGTAYGDDSLMSATIREEYKLSGLSHLTAVSGANIALMFAAAYRLVLRVRPYRIATGYLRCRSWAERLRGLRGLKGLQELRHGIAGWGGARDRPTRRGGAGPRHSSAGQRRARIASTGLVPGGDLPPLVRRLSLLSVPRRVVVLCGIAAVLAYAMLLDSEGSVIRSLAMGLLGAYAMLRGSGRQSLAALQVTVLVCLLAAPHRALDAGFALSATATAALILLGPPLARLFMRALPGFWAHALATPIVASLWCTPLILAMSGKVPLYAVPANLAAAPLAPVSMLAGLAALGFLAMGIEPLADLCLRIGGLAAAGIERIAVIAAQAPGNPWEPGSNLPAVLMSIAVVAGASALLWWADARRYRAVTHRRYLRVVARGTGENITGGKEATGAERI</sequence>
<reference evidence="9" key="1">
    <citation type="submission" date="2021-02" db="EMBL/GenBank/DDBJ databases">
        <title>Infant gut strain persistence is associated with maternal origin, phylogeny, and functional potential including surface adhesion and iron acquisition.</title>
        <authorList>
            <person name="Lou Y.C."/>
        </authorList>
    </citation>
    <scope>NUCLEOTIDE SEQUENCE</scope>
    <source>
        <strain evidence="9">L1_008_092G1_dasL1_008_092G1_concoct_16</strain>
    </source>
</reference>
<proteinExistence type="predicted"/>
<dbReference type="InterPro" id="IPR052159">
    <property type="entry name" value="Competence_DNA_uptake"/>
</dbReference>
<keyword evidence="5 7" id="KW-0472">Membrane</keyword>
<evidence type="ECO:0000256" key="1">
    <source>
        <dbReference type="ARBA" id="ARBA00004651"/>
    </source>
</evidence>
<feature type="transmembrane region" description="Helical" evidence="7">
    <location>
        <begin position="120"/>
        <end position="143"/>
    </location>
</feature>
<feature type="region of interest" description="Disordered" evidence="6">
    <location>
        <begin position="384"/>
        <end position="405"/>
    </location>
</feature>
<dbReference type="GO" id="GO:0005886">
    <property type="term" value="C:plasma membrane"/>
    <property type="evidence" value="ECO:0007669"/>
    <property type="project" value="UniProtKB-SubCell"/>
</dbReference>
<dbReference type="Pfam" id="PF03772">
    <property type="entry name" value="Competence"/>
    <property type="match status" value="2"/>
</dbReference>
<comment type="subcellular location">
    <subcellularLocation>
        <location evidence="1">Cell membrane</location>
        <topology evidence="1">Multi-pass membrane protein</topology>
    </subcellularLocation>
</comment>
<evidence type="ECO:0000256" key="2">
    <source>
        <dbReference type="ARBA" id="ARBA00022475"/>
    </source>
</evidence>
<feature type="transmembrane region" description="Helical" evidence="7">
    <location>
        <begin position="433"/>
        <end position="452"/>
    </location>
</feature>
<dbReference type="PANTHER" id="PTHR30619:SF1">
    <property type="entry name" value="RECOMBINATION PROTEIN 2"/>
    <property type="match status" value="1"/>
</dbReference>
<evidence type="ECO:0000256" key="3">
    <source>
        <dbReference type="ARBA" id="ARBA00022692"/>
    </source>
</evidence>
<dbReference type="AlphaFoldDB" id="A0A943YCB7"/>
<feature type="transmembrane region" description="Helical" evidence="7">
    <location>
        <begin position="458"/>
        <end position="474"/>
    </location>
</feature>
<protein>
    <submittedName>
        <fullName evidence="9">ComEC/Rec2 family competence protein</fullName>
    </submittedName>
</protein>
<evidence type="ECO:0000313" key="10">
    <source>
        <dbReference type="Proteomes" id="UP000739069"/>
    </source>
</evidence>
<keyword evidence="2" id="KW-1003">Cell membrane</keyword>
<dbReference type="Proteomes" id="UP000739069">
    <property type="component" value="Unassembled WGS sequence"/>
</dbReference>
<dbReference type="PANTHER" id="PTHR30619">
    <property type="entry name" value="DNA INTERNALIZATION/COMPETENCE PROTEIN COMEC/REC2"/>
    <property type="match status" value="1"/>
</dbReference>
<feature type="region of interest" description="Disordered" evidence="6">
    <location>
        <begin position="204"/>
        <end position="225"/>
    </location>
</feature>
<evidence type="ECO:0000256" key="6">
    <source>
        <dbReference type="SAM" id="MobiDB-lite"/>
    </source>
</evidence>
<organism evidence="9 10">
    <name type="scientific">Rothia mucilaginosa</name>
    <dbReference type="NCBI Taxonomy" id="43675"/>
    <lineage>
        <taxon>Bacteria</taxon>
        <taxon>Bacillati</taxon>
        <taxon>Actinomycetota</taxon>
        <taxon>Actinomycetes</taxon>
        <taxon>Micrococcales</taxon>
        <taxon>Micrococcaceae</taxon>
        <taxon>Rothia</taxon>
    </lineage>
</organism>
<feature type="domain" description="ComEC/Rec2-related protein" evidence="8">
    <location>
        <begin position="425"/>
        <end position="650"/>
    </location>
</feature>
<evidence type="ECO:0000313" key="9">
    <source>
        <dbReference type="EMBL" id="MBS6634976.1"/>
    </source>
</evidence>
<comment type="caution">
    <text evidence="9">The sequence shown here is derived from an EMBL/GenBank/DDBJ whole genome shotgun (WGS) entry which is preliminary data.</text>
</comment>
<dbReference type="NCBIfam" id="TIGR00360">
    <property type="entry name" value="ComEC_N-term"/>
    <property type="match status" value="1"/>
</dbReference>
<feature type="transmembrane region" description="Helical" evidence="7">
    <location>
        <begin position="573"/>
        <end position="591"/>
    </location>
</feature>
<feature type="transmembrane region" description="Helical" evidence="7">
    <location>
        <begin position="481"/>
        <end position="498"/>
    </location>
</feature>
<name>A0A943YCB7_9MICC</name>
<keyword evidence="4 7" id="KW-1133">Transmembrane helix</keyword>
<feature type="transmembrane region" description="Helical" evidence="7">
    <location>
        <begin position="504"/>
        <end position="526"/>
    </location>
</feature>
<feature type="transmembrane region" description="Helical" evidence="7">
    <location>
        <begin position="631"/>
        <end position="651"/>
    </location>
</feature>
<evidence type="ECO:0000256" key="4">
    <source>
        <dbReference type="ARBA" id="ARBA00022989"/>
    </source>
</evidence>
<accession>A0A943YCB7</accession>